<dbReference type="Proteomes" id="UP000310158">
    <property type="component" value="Unassembled WGS sequence"/>
</dbReference>
<evidence type="ECO:0000313" key="3">
    <source>
        <dbReference type="Proteomes" id="UP000310158"/>
    </source>
</evidence>
<dbReference type="PANTHER" id="PTHR31551:SF1">
    <property type="entry name" value="COILED-COIL DOMAIN-CONTAINING PROTEIN 12"/>
    <property type="match status" value="1"/>
</dbReference>
<feature type="region of interest" description="Disordered" evidence="1">
    <location>
        <begin position="23"/>
        <end position="61"/>
    </location>
</feature>
<name>A0A4S4LWY8_9AGAM</name>
<proteinExistence type="predicted"/>
<dbReference type="AlphaFoldDB" id="A0A4S4LWY8"/>
<evidence type="ECO:0008006" key="4">
    <source>
        <dbReference type="Google" id="ProtNLM"/>
    </source>
</evidence>
<feature type="compositionally biased region" description="Acidic residues" evidence="1">
    <location>
        <begin position="147"/>
        <end position="159"/>
    </location>
</feature>
<gene>
    <name evidence="2" type="ORF">EW146_g3635</name>
</gene>
<comment type="caution">
    <text evidence="2">The sequence shown here is derived from an EMBL/GenBank/DDBJ whole genome shotgun (WGS) entry which is preliminary data.</text>
</comment>
<organism evidence="2 3">
    <name type="scientific">Bondarzewia mesenterica</name>
    <dbReference type="NCBI Taxonomy" id="1095465"/>
    <lineage>
        <taxon>Eukaryota</taxon>
        <taxon>Fungi</taxon>
        <taxon>Dikarya</taxon>
        <taxon>Basidiomycota</taxon>
        <taxon>Agaricomycotina</taxon>
        <taxon>Agaricomycetes</taxon>
        <taxon>Russulales</taxon>
        <taxon>Bondarzewiaceae</taxon>
        <taxon>Bondarzewia</taxon>
    </lineage>
</organism>
<protein>
    <recommendedName>
        <fullName evidence="4">mRNA splicing factor</fullName>
    </recommendedName>
</protein>
<sequence>MSLAATSEARKARLIALKWKRAGGEFDENGDGTPEPVLSKRNFDPETRTLRKRQQEDVDMDDTVERHVEGLAEQIITEDEERRAQDLDLFNIAPKRPNWDLKREMDKKLAKLDRQTQQAIHTLIRQRLAAQKGESDDLAGAIQAEAGPEDEPLSDQEDD</sequence>
<feature type="compositionally biased region" description="Basic and acidic residues" evidence="1">
    <location>
        <begin position="41"/>
        <end position="56"/>
    </location>
</feature>
<evidence type="ECO:0000256" key="1">
    <source>
        <dbReference type="SAM" id="MobiDB-lite"/>
    </source>
</evidence>
<keyword evidence="3" id="KW-1185">Reference proteome</keyword>
<accession>A0A4S4LWY8</accession>
<dbReference type="PANTHER" id="PTHR31551">
    <property type="entry name" value="PRE-MRNA-SPLICING FACTOR CWF18"/>
    <property type="match status" value="1"/>
</dbReference>
<dbReference type="EMBL" id="SGPL01000125">
    <property type="protein sequence ID" value="THH17114.1"/>
    <property type="molecule type" value="Genomic_DNA"/>
</dbReference>
<dbReference type="InterPro" id="IPR013169">
    <property type="entry name" value="mRNA_splic_Cwf18-like"/>
</dbReference>
<feature type="region of interest" description="Disordered" evidence="1">
    <location>
        <begin position="130"/>
        <end position="159"/>
    </location>
</feature>
<dbReference type="Pfam" id="PF08315">
    <property type="entry name" value="cwf18"/>
    <property type="match status" value="1"/>
</dbReference>
<dbReference type="OrthoDB" id="10261348at2759"/>
<evidence type="ECO:0000313" key="2">
    <source>
        <dbReference type="EMBL" id="THH17114.1"/>
    </source>
</evidence>
<reference evidence="2 3" key="1">
    <citation type="submission" date="2019-02" db="EMBL/GenBank/DDBJ databases">
        <title>Genome sequencing of the rare red list fungi Bondarzewia mesenterica.</title>
        <authorList>
            <person name="Buettner E."/>
            <person name="Kellner H."/>
        </authorList>
    </citation>
    <scope>NUCLEOTIDE SEQUENCE [LARGE SCALE GENOMIC DNA]</scope>
    <source>
        <strain evidence="2 3">DSM 108281</strain>
    </source>
</reference>
<dbReference type="GO" id="GO:0071014">
    <property type="term" value="C:post-mRNA release spliceosomal complex"/>
    <property type="evidence" value="ECO:0007669"/>
    <property type="project" value="TreeGrafter"/>
</dbReference>
<dbReference type="GO" id="GO:0005684">
    <property type="term" value="C:U2-type spliceosomal complex"/>
    <property type="evidence" value="ECO:0007669"/>
    <property type="project" value="TreeGrafter"/>
</dbReference>